<dbReference type="PANTHER" id="PTHR10334">
    <property type="entry name" value="CYSTEINE-RICH SECRETORY PROTEIN-RELATED"/>
    <property type="match status" value="1"/>
</dbReference>
<dbReference type="CDD" id="cd05382">
    <property type="entry name" value="CAP_GAPR1-like"/>
    <property type="match status" value="1"/>
</dbReference>
<dbReference type="InterPro" id="IPR001283">
    <property type="entry name" value="CRISP-related"/>
</dbReference>
<evidence type="ECO:0000259" key="2">
    <source>
        <dbReference type="SMART" id="SM00198"/>
    </source>
</evidence>
<reference evidence="4" key="1">
    <citation type="submission" date="2025-08" db="UniProtKB">
        <authorList>
            <consortium name="RefSeq"/>
        </authorList>
    </citation>
    <scope>IDENTIFICATION</scope>
</reference>
<evidence type="ECO:0000313" key="4">
    <source>
        <dbReference type="RefSeq" id="XP_029649147.1"/>
    </source>
</evidence>
<dbReference type="InterPro" id="IPR018244">
    <property type="entry name" value="Allrgn_V5/Tpx1_CS"/>
</dbReference>
<keyword evidence="3" id="KW-1185">Reference proteome</keyword>
<feature type="region of interest" description="Disordered" evidence="1">
    <location>
        <begin position="220"/>
        <end position="243"/>
    </location>
</feature>
<dbReference type="InterPro" id="IPR035940">
    <property type="entry name" value="CAP_sf"/>
</dbReference>
<proteinExistence type="predicted"/>
<dbReference type="GO" id="GO:0005576">
    <property type="term" value="C:extracellular region"/>
    <property type="evidence" value="ECO:0007669"/>
    <property type="project" value="InterPro"/>
</dbReference>
<feature type="compositionally biased region" description="Basic and acidic residues" evidence="1">
    <location>
        <begin position="222"/>
        <end position="243"/>
    </location>
</feature>
<protein>
    <submittedName>
        <fullName evidence="4">Uncharacterized protein LOC115222902 isoform X1</fullName>
    </submittedName>
</protein>
<organism evidence="3 4">
    <name type="scientific">Octopus sinensis</name>
    <name type="common">East Asian common octopus</name>
    <dbReference type="NCBI Taxonomy" id="2607531"/>
    <lineage>
        <taxon>Eukaryota</taxon>
        <taxon>Metazoa</taxon>
        <taxon>Spiralia</taxon>
        <taxon>Lophotrochozoa</taxon>
        <taxon>Mollusca</taxon>
        <taxon>Cephalopoda</taxon>
        <taxon>Coleoidea</taxon>
        <taxon>Octopodiformes</taxon>
        <taxon>Octopoda</taxon>
        <taxon>Incirrata</taxon>
        <taxon>Octopodidae</taxon>
        <taxon>Octopus</taxon>
    </lineage>
</organism>
<dbReference type="RefSeq" id="XP_029649147.1">
    <property type="nucleotide sequence ID" value="XM_029793287.2"/>
</dbReference>
<dbReference type="PROSITE" id="PS01009">
    <property type="entry name" value="CRISP_1"/>
    <property type="match status" value="1"/>
</dbReference>
<dbReference type="Pfam" id="PF00188">
    <property type="entry name" value="CAP"/>
    <property type="match status" value="1"/>
</dbReference>
<dbReference type="Gene3D" id="3.40.33.10">
    <property type="entry name" value="CAP"/>
    <property type="match status" value="1"/>
</dbReference>
<dbReference type="SMART" id="SM00198">
    <property type="entry name" value="SCP"/>
    <property type="match status" value="1"/>
</dbReference>
<name>A0A6P7TH61_9MOLL</name>
<evidence type="ECO:0000313" key="3">
    <source>
        <dbReference type="Proteomes" id="UP000515154"/>
    </source>
</evidence>
<dbReference type="Proteomes" id="UP000515154">
    <property type="component" value="Linkage group LG21"/>
</dbReference>
<dbReference type="FunFam" id="3.40.33.10:FF:000002">
    <property type="entry name" value="Golgi-associated plant pathogenesis-related protein 1"/>
    <property type="match status" value="1"/>
</dbReference>
<feature type="domain" description="SCP" evidence="2">
    <location>
        <begin position="240"/>
        <end position="378"/>
    </location>
</feature>
<accession>A0A6P7TH61</accession>
<dbReference type="PRINTS" id="PR00837">
    <property type="entry name" value="V5TPXLIKE"/>
</dbReference>
<gene>
    <name evidence="4" type="primary">LOC115222902</name>
</gene>
<evidence type="ECO:0000256" key="1">
    <source>
        <dbReference type="SAM" id="MobiDB-lite"/>
    </source>
</evidence>
<sequence length="389" mass="43506">MYRSTQNNHRTNMTPFEVNFPGIPFMMSFPERDGTSNPTGQKQSIVTKTYSTSSRTVQTFSDGKLVQKQTFQEDSADTVLGSHFKDNDQAMSYNTGSRSTNQYRTLTQGGAKGLVTTGSRVEFKSGNESYNTQVGKDVKTSSNQFETKTEDDFRYFNEIPTAFSQIKLNDQDRKFCIPSGNQVVSIKKVPNSESKSLFERRTPTYDMGCIHSRTETISAVPSKDKTKKDTKVSPAKQKKELEDSALKAHNRYRAKHGVPTLKMSKDLCEMAQKWADHLASIKTLKHSPCKLNGESVGENVAYKWTSDGEVLTGQNATDNWYDEIKSYNFDQGGMSSGTGHFTQVVWKGSKELGIGRGCAEDGSYFVVANYRPAGNVLGKFEDNVFRPKK</sequence>
<dbReference type="AlphaFoldDB" id="A0A6P7TH61"/>
<dbReference type="KEGG" id="osn:115222902"/>
<dbReference type="InterPro" id="IPR034113">
    <property type="entry name" value="SCP_GAPR1-like"/>
</dbReference>
<dbReference type="InterPro" id="IPR014044">
    <property type="entry name" value="CAP_dom"/>
</dbReference>
<dbReference type="SUPFAM" id="SSF55797">
    <property type="entry name" value="PR-1-like"/>
    <property type="match status" value="1"/>
</dbReference>